<dbReference type="InterPro" id="IPR004330">
    <property type="entry name" value="FAR1_DNA_bnd_dom"/>
</dbReference>
<dbReference type="Pfam" id="PF03101">
    <property type="entry name" value="FAR1"/>
    <property type="match status" value="1"/>
</dbReference>
<feature type="region of interest" description="Disordered" evidence="1">
    <location>
        <begin position="134"/>
        <end position="153"/>
    </location>
</feature>
<feature type="domain" description="MULE transposase" evidence="3">
    <location>
        <begin position="320"/>
        <end position="413"/>
    </location>
</feature>
<gene>
    <name evidence="4" type="ORF">POM88_022722</name>
</gene>
<feature type="compositionally biased region" description="Polar residues" evidence="1">
    <location>
        <begin position="142"/>
        <end position="151"/>
    </location>
</feature>
<reference evidence="4" key="2">
    <citation type="submission" date="2023-05" db="EMBL/GenBank/DDBJ databases">
        <authorList>
            <person name="Schelkunov M.I."/>
        </authorList>
    </citation>
    <scope>NUCLEOTIDE SEQUENCE</scope>
    <source>
        <strain evidence="4">Hsosn_3</strain>
        <tissue evidence="4">Leaf</tissue>
    </source>
</reference>
<protein>
    <recommendedName>
        <fullName evidence="6">Protein FAR1-RELATED SEQUENCE</fullName>
    </recommendedName>
</protein>
<dbReference type="PANTHER" id="PTHR47718">
    <property type="entry name" value="OS01G0519700 PROTEIN"/>
    <property type="match status" value="1"/>
</dbReference>
<dbReference type="Proteomes" id="UP001237642">
    <property type="component" value="Unassembled WGS sequence"/>
</dbReference>
<organism evidence="4 5">
    <name type="scientific">Heracleum sosnowskyi</name>
    <dbReference type="NCBI Taxonomy" id="360622"/>
    <lineage>
        <taxon>Eukaryota</taxon>
        <taxon>Viridiplantae</taxon>
        <taxon>Streptophyta</taxon>
        <taxon>Embryophyta</taxon>
        <taxon>Tracheophyta</taxon>
        <taxon>Spermatophyta</taxon>
        <taxon>Magnoliopsida</taxon>
        <taxon>eudicotyledons</taxon>
        <taxon>Gunneridae</taxon>
        <taxon>Pentapetalae</taxon>
        <taxon>asterids</taxon>
        <taxon>campanulids</taxon>
        <taxon>Apiales</taxon>
        <taxon>Apiaceae</taxon>
        <taxon>Apioideae</taxon>
        <taxon>apioid superclade</taxon>
        <taxon>Tordylieae</taxon>
        <taxon>Tordyliinae</taxon>
        <taxon>Heracleum</taxon>
    </lineage>
</organism>
<reference evidence="4" key="1">
    <citation type="submission" date="2023-02" db="EMBL/GenBank/DDBJ databases">
        <title>Genome of toxic invasive species Heracleum sosnowskyi carries increased number of genes despite the absence of recent whole-genome duplications.</title>
        <authorList>
            <person name="Schelkunov M."/>
            <person name="Shtratnikova V."/>
            <person name="Makarenko M."/>
            <person name="Klepikova A."/>
            <person name="Omelchenko D."/>
            <person name="Novikova G."/>
            <person name="Obukhova E."/>
            <person name="Bogdanov V."/>
            <person name="Penin A."/>
            <person name="Logacheva M."/>
        </authorList>
    </citation>
    <scope>NUCLEOTIDE SEQUENCE</scope>
    <source>
        <strain evidence="4">Hsosn_3</strain>
        <tissue evidence="4">Leaf</tissue>
    </source>
</reference>
<evidence type="ECO:0000259" key="2">
    <source>
        <dbReference type="Pfam" id="PF03101"/>
    </source>
</evidence>
<evidence type="ECO:0000259" key="3">
    <source>
        <dbReference type="Pfam" id="PF10551"/>
    </source>
</evidence>
<accession>A0AAD8IIE4</accession>
<dbReference type="AlphaFoldDB" id="A0AAD8IIE4"/>
<sequence>MASSSNQAQNFDYTVDIESSSGNILNNQNNVFIKGVCDSTATSVIKNFVDVFDDSFSRTSNLWKPKVSDPKLKPYPGQLFKDIESCFQFYTQYGLQGGFNVRKSTQKAKNKKIVTKYIICSHGGHHETSISKLSKHSDDAMSESSHTSSVVGDQVRRRNTITKKCECSAKVILKSLGPLDSDPYVVSYFIEVHNHPLASESGKEFLRANRSMTALQRHFLLDASKSNLGAYKAHGIYKSCFGLYSNVGPTAVDFQNWMRDIKLYIGKHDADMLLQKFRDKNETSDGGFCYEYQTDPDGHLTRLFWADVRGRKNYDVFGDVVSFGATYRTNKYGMVFVPFIGVNNHWKSVMFASALLDHENETNFTYACEMFLKVFCRPPKCIITDQCLAMKVAIQKTFPDSIHRYCMWHIMQKFPAKIGPVFCAESGFMEKLNKFVWSSHLTVAEFEEGWNSMLNEFGLSNHVWLNEIYGMRKSWISAFFRDKPMGALLRTTSRSESSNFYFNHFVQKGDTLSEFYMCYESAIDKQIHENKKLTNGDTCVPQSITEKEIEKHAAHLYTRTMFYKVQKQIKVSCFHMSLANQPIVVDGVNKYVVRDRSLNDKLFEVEFCFSKNDVCYSCKLFMRVGYLCRHCFYILGLWGVERIPNQFLSRRWLRNAEERFCTLKFPDDLQSSNGHIVKDTSKKILTEFQNCYGKVSNHIEGLNFILEEMKCLNIRIEQKFHKSAVTKDDMLEEHFGVRPSGASSVLPPLQSNNKGSRKRILGPAEISCDGKKRKMKKCRNGKALAFHDSRNCPQKGKQVQQNSLLQNVHSTLNQGMESQTVHGQNVHGNGTLNSNIEIQTVQEASKPEGEVNEKIGEKTKAVTVRKESRGLAHEYMLTNIMHLVSSIVFLV</sequence>
<proteinExistence type="predicted"/>
<dbReference type="InterPro" id="IPR018289">
    <property type="entry name" value="MULE_transposase_dom"/>
</dbReference>
<dbReference type="PANTHER" id="PTHR47718:SF18">
    <property type="entry name" value="PROTEIN FAR1-RELATED SEQUENCE 5-LIKE"/>
    <property type="match status" value="1"/>
</dbReference>
<evidence type="ECO:0000313" key="5">
    <source>
        <dbReference type="Proteomes" id="UP001237642"/>
    </source>
</evidence>
<keyword evidence="5" id="KW-1185">Reference proteome</keyword>
<feature type="domain" description="FAR1" evidence="2">
    <location>
        <begin position="88"/>
        <end position="198"/>
    </location>
</feature>
<dbReference type="EMBL" id="JAUIZM010000005">
    <property type="protein sequence ID" value="KAK1384987.1"/>
    <property type="molecule type" value="Genomic_DNA"/>
</dbReference>
<comment type="caution">
    <text evidence="4">The sequence shown here is derived from an EMBL/GenBank/DDBJ whole genome shotgun (WGS) entry which is preliminary data.</text>
</comment>
<evidence type="ECO:0000313" key="4">
    <source>
        <dbReference type="EMBL" id="KAK1384987.1"/>
    </source>
</evidence>
<dbReference type="Pfam" id="PF10551">
    <property type="entry name" value="MULE"/>
    <property type="match status" value="1"/>
</dbReference>
<evidence type="ECO:0008006" key="6">
    <source>
        <dbReference type="Google" id="ProtNLM"/>
    </source>
</evidence>
<evidence type="ECO:0000256" key="1">
    <source>
        <dbReference type="SAM" id="MobiDB-lite"/>
    </source>
</evidence>
<name>A0AAD8IIE4_9APIA</name>